<protein>
    <submittedName>
        <fullName evidence="1">Uncharacterized protein</fullName>
    </submittedName>
</protein>
<proteinExistence type="predicted"/>
<evidence type="ECO:0000313" key="2">
    <source>
        <dbReference type="Proteomes" id="UP000598146"/>
    </source>
</evidence>
<dbReference type="Proteomes" id="UP000598146">
    <property type="component" value="Unassembled WGS sequence"/>
</dbReference>
<keyword evidence="2" id="KW-1185">Reference proteome</keyword>
<dbReference type="AlphaFoldDB" id="A0A931C3S2"/>
<dbReference type="EMBL" id="JADQTO010000006">
    <property type="protein sequence ID" value="MBG0562839.1"/>
    <property type="molecule type" value="Genomic_DNA"/>
</dbReference>
<name>A0A931C3S2_9ACTN</name>
<comment type="caution">
    <text evidence="1">The sequence shown here is derived from an EMBL/GenBank/DDBJ whole genome shotgun (WGS) entry which is preliminary data.</text>
</comment>
<accession>A0A931C3S2</accession>
<organism evidence="1 2">
    <name type="scientific">Actinoplanes aureus</name>
    <dbReference type="NCBI Taxonomy" id="2792083"/>
    <lineage>
        <taxon>Bacteria</taxon>
        <taxon>Bacillati</taxon>
        <taxon>Actinomycetota</taxon>
        <taxon>Actinomycetes</taxon>
        <taxon>Micromonosporales</taxon>
        <taxon>Micromonosporaceae</taxon>
        <taxon>Actinoplanes</taxon>
    </lineage>
</organism>
<dbReference type="RefSeq" id="WP_196414632.1">
    <property type="nucleotide sequence ID" value="NZ_JADQTO010000006.1"/>
</dbReference>
<sequence>MTLPLREVARRVDALPGVRPRRIVPLLLPMWAAEVTATVRENHPYDVLDRYLSRAIAEGGLSDTAGLAGFLGVEPALVSRAVRFLAGIGHLRRDGDTVTLTELGRQSVAEGRRYQLAHGRRLLLRFDGFAGAPVPYACVTGSIWLSEPELTLPDGTRFRPVPGAAALPESAVAELLSRPDVADFTGPVVPVAVEQTGIRPDWLPVYLVECEDEPLVFGAAMDGPDPYLAGFIPFVEGKPL</sequence>
<reference evidence="1" key="1">
    <citation type="submission" date="2020-11" db="EMBL/GenBank/DDBJ databases">
        <title>Isolation and identification of active actinomycetes.</title>
        <authorList>
            <person name="Sun X."/>
        </authorList>
    </citation>
    <scope>NUCLEOTIDE SEQUENCE</scope>
    <source>
        <strain evidence="1">NEAU-A11</strain>
    </source>
</reference>
<gene>
    <name evidence="1" type="ORF">I4J89_15385</name>
</gene>
<dbReference type="SUPFAM" id="SSF46785">
    <property type="entry name" value="Winged helix' DNA-binding domain"/>
    <property type="match status" value="1"/>
</dbReference>
<evidence type="ECO:0000313" key="1">
    <source>
        <dbReference type="EMBL" id="MBG0562839.1"/>
    </source>
</evidence>
<dbReference type="InterPro" id="IPR036390">
    <property type="entry name" value="WH_DNA-bd_sf"/>
</dbReference>